<reference evidence="2" key="1">
    <citation type="submission" date="2016-07" db="EMBL/GenBank/DDBJ databases">
        <title>Sequence Frankia sp. strain CcI1.17.</title>
        <authorList>
            <person name="Ghodhbane-Gtari F."/>
            <person name="Swanson E."/>
            <person name="Gueddou A."/>
            <person name="Morris K."/>
            <person name="Hezbri K."/>
            <person name="Ktari A."/>
            <person name="Nouioui I."/>
            <person name="Abebe-Akele F."/>
            <person name="Simpson S."/>
            <person name="Thomas K."/>
            <person name="Gtari M."/>
            <person name="Tisa L.S."/>
            <person name="Hurst S."/>
        </authorList>
    </citation>
    <scope>NUCLEOTIDE SEQUENCE [LARGE SCALE GENOMIC DNA]</scope>
    <source>
        <strain evidence="2">Cc1.17</strain>
    </source>
</reference>
<evidence type="ECO:0000313" key="1">
    <source>
        <dbReference type="EMBL" id="OHV31632.1"/>
    </source>
</evidence>
<sequence length="95" mass="10610">MAAKRPLITVFPHPSGFYYAHLVDPDAGINTVAETPHPIDALDVEQVASGLRKVRGNEDAIVRPFRTTEKWINYARHEGHLDAITEAFGRTHTPH</sequence>
<proteinExistence type="predicted"/>
<keyword evidence="2" id="KW-1185">Reference proteome</keyword>
<name>A0A1S1QEX4_9ACTN</name>
<dbReference type="AlphaFoldDB" id="A0A1S1QEX4"/>
<accession>A0A1S1QEX4</accession>
<protein>
    <submittedName>
        <fullName evidence="1">Uncharacterized protein</fullName>
    </submittedName>
</protein>
<dbReference type="OrthoDB" id="3214941at2"/>
<gene>
    <name evidence="1" type="ORF">CC117_25805</name>
</gene>
<evidence type="ECO:0000313" key="2">
    <source>
        <dbReference type="Proteomes" id="UP000179627"/>
    </source>
</evidence>
<dbReference type="EMBL" id="MBLM01000143">
    <property type="protein sequence ID" value="OHV31632.1"/>
    <property type="molecule type" value="Genomic_DNA"/>
</dbReference>
<dbReference type="Proteomes" id="UP000179627">
    <property type="component" value="Unassembled WGS sequence"/>
</dbReference>
<organism evidence="1 2">
    <name type="scientific">Parafrankia colletiae</name>
    <dbReference type="NCBI Taxonomy" id="573497"/>
    <lineage>
        <taxon>Bacteria</taxon>
        <taxon>Bacillati</taxon>
        <taxon>Actinomycetota</taxon>
        <taxon>Actinomycetes</taxon>
        <taxon>Frankiales</taxon>
        <taxon>Frankiaceae</taxon>
        <taxon>Parafrankia</taxon>
    </lineage>
</organism>
<dbReference type="RefSeq" id="WP_071088318.1">
    <property type="nucleotide sequence ID" value="NZ_MBLM01000143.1"/>
</dbReference>
<comment type="caution">
    <text evidence="1">The sequence shown here is derived from an EMBL/GenBank/DDBJ whole genome shotgun (WGS) entry which is preliminary data.</text>
</comment>